<evidence type="ECO:0000259" key="13">
    <source>
        <dbReference type="PROSITE" id="PS51846"/>
    </source>
</evidence>
<dbReference type="SMART" id="SM01091">
    <property type="entry name" value="CorC_HlyC"/>
    <property type="match status" value="1"/>
</dbReference>
<evidence type="ECO:0000256" key="11">
    <source>
        <dbReference type="SAM" id="Phobius"/>
    </source>
</evidence>
<keyword evidence="15" id="KW-1185">Reference proteome</keyword>
<dbReference type="Pfam" id="PF03471">
    <property type="entry name" value="CorC_HlyC"/>
    <property type="match status" value="1"/>
</dbReference>
<evidence type="ECO:0000256" key="2">
    <source>
        <dbReference type="ARBA" id="ARBA00006446"/>
    </source>
</evidence>
<evidence type="ECO:0000259" key="12">
    <source>
        <dbReference type="PROSITE" id="PS51371"/>
    </source>
</evidence>
<dbReference type="InterPro" id="IPR036318">
    <property type="entry name" value="FAD-bd_PCMH-like_sf"/>
</dbReference>
<dbReference type="SUPFAM" id="SSF56176">
    <property type="entry name" value="FAD-binding/transporter-associated domain-like"/>
    <property type="match status" value="1"/>
</dbReference>
<dbReference type="InterPro" id="IPR016169">
    <property type="entry name" value="FAD-bd_PCMH_sub2"/>
</dbReference>
<sequence length="430" mass="47782">MSETEIIVYGVAIIVLLVLSAFFSMSETGLTAASPPRIHHLEGQGKQRATVVLRLLERRDLLLSSILLGNNLVNILASALATNLLIALFGSAGVVYATIAMTVLVLVFGEVMPKTYAINKPERVALGVAPVIDVIVRVTAPVLHAVQWFGSRVLRLFGVHITREQVLSASEEFRSTLQLHAEEGTMVKHERDMLGSILDLEEVPVGDIMVHRRNMVMLDADLPPHEIVQQVLASPHTRIPVWRGEPENVIGVLHAKDLLRALSAVQFEVARIDLARLVSPPWFVPETTTLRGQLNAFRQRRAHFALVVDEYGAIMGLVTLEDILEEIVGDIRDEHDPASRLYRRQADGALVVDGMATIRDLNRQFDWHLPDDDATTIAGLVLHEAQMIPDPGQIFVFHGFRFEILRRHRHQITLLKLTPIPEGEPASSQS</sequence>
<dbReference type="Gene3D" id="3.10.580.10">
    <property type="entry name" value="CBS-domain"/>
    <property type="match status" value="1"/>
</dbReference>
<dbReference type="PANTHER" id="PTHR22777:SF32">
    <property type="entry name" value="UPF0053 INNER MEMBRANE PROTEIN YFJD"/>
    <property type="match status" value="1"/>
</dbReference>
<evidence type="ECO:0000256" key="1">
    <source>
        <dbReference type="ARBA" id="ARBA00004651"/>
    </source>
</evidence>
<proteinExistence type="inferred from homology"/>
<dbReference type="PROSITE" id="PS51371">
    <property type="entry name" value="CBS"/>
    <property type="match status" value="2"/>
</dbReference>
<feature type="domain" description="CBS" evidence="12">
    <location>
        <begin position="209"/>
        <end position="274"/>
    </location>
</feature>
<comment type="caution">
    <text evidence="14">The sequence shown here is derived from an EMBL/GenBank/DDBJ whole genome shotgun (WGS) entry which is preliminary data.</text>
</comment>
<dbReference type="Pfam" id="PF00571">
    <property type="entry name" value="CBS"/>
    <property type="match status" value="2"/>
</dbReference>
<evidence type="ECO:0000256" key="5">
    <source>
        <dbReference type="ARBA" id="ARBA00022737"/>
    </source>
</evidence>
<evidence type="ECO:0000256" key="3">
    <source>
        <dbReference type="ARBA" id="ARBA00022475"/>
    </source>
</evidence>
<evidence type="ECO:0000256" key="10">
    <source>
        <dbReference type="PROSITE-ProRule" id="PRU01193"/>
    </source>
</evidence>
<dbReference type="InterPro" id="IPR046342">
    <property type="entry name" value="CBS_dom_sf"/>
</dbReference>
<keyword evidence="4 10" id="KW-0812">Transmembrane</keyword>
<dbReference type="PANTHER" id="PTHR22777">
    <property type="entry name" value="HEMOLYSIN-RELATED"/>
    <property type="match status" value="1"/>
</dbReference>
<comment type="similarity">
    <text evidence="2">Belongs to the UPF0053 family. Hemolysin C subfamily.</text>
</comment>
<evidence type="ECO:0000256" key="8">
    <source>
        <dbReference type="ARBA" id="ARBA00023136"/>
    </source>
</evidence>
<dbReference type="SMART" id="SM00116">
    <property type="entry name" value="CBS"/>
    <property type="match status" value="2"/>
</dbReference>
<feature type="domain" description="CBS" evidence="12">
    <location>
        <begin position="277"/>
        <end position="334"/>
    </location>
</feature>
<evidence type="ECO:0000313" key="14">
    <source>
        <dbReference type="EMBL" id="MFC3676068.1"/>
    </source>
</evidence>
<accession>A0ABV7VEX0</accession>
<gene>
    <name evidence="14" type="ORF">ACFOOQ_10975</name>
</gene>
<evidence type="ECO:0000256" key="7">
    <source>
        <dbReference type="ARBA" id="ARBA00023122"/>
    </source>
</evidence>
<dbReference type="EMBL" id="JBHRYJ010000002">
    <property type="protein sequence ID" value="MFC3676068.1"/>
    <property type="molecule type" value="Genomic_DNA"/>
</dbReference>
<organism evidence="14 15">
    <name type="scientific">Ferrovibrio xuzhouensis</name>
    <dbReference type="NCBI Taxonomy" id="1576914"/>
    <lineage>
        <taxon>Bacteria</taxon>
        <taxon>Pseudomonadati</taxon>
        <taxon>Pseudomonadota</taxon>
        <taxon>Alphaproteobacteria</taxon>
        <taxon>Rhodospirillales</taxon>
        <taxon>Rhodospirillaceae</taxon>
        <taxon>Ferrovibrio</taxon>
    </lineage>
</organism>
<dbReference type="PROSITE" id="PS51846">
    <property type="entry name" value="CNNM"/>
    <property type="match status" value="1"/>
</dbReference>
<dbReference type="InterPro" id="IPR005170">
    <property type="entry name" value="Transptr-assoc_dom"/>
</dbReference>
<dbReference type="Gene3D" id="3.30.465.10">
    <property type="match status" value="1"/>
</dbReference>
<dbReference type="RefSeq" id="WP_379725985.1">
    <property type="nucleotide sequence ID" value="NZ_JBHRYJ010000002.1"/>
</dbReference>
<dbReference type="InterPro" id="IPR044751">
    <property type="entry name" value="Ion_transp-like_CBS"/>
</dbReference>
<dbReference type="Proteomes" id="UP001595711">
    <property type="component" value="Unassembled WGS sequence"/>
</dbReference>
<evidence type="ECO:0000256" key="6">
    <source>
        <dbReference type="ARBA" id="ARBA00022989"/>
    </source>
</evidence>
<feature type="transmembrane region" description="Helical" evidence="11">
    <location>
        <begin position="6"/>
        <end position="25"/>
    </location>
</feature>
<keyword evidence="7 9" id="KW-0129">CBS domain</keyword>
<dbReference type="InterPro" id="IPR002550">
    <property type="entry name" value="CNNM"/>
</dbReference>
<keyword evidence="5" id="KW-0677">Repeat</keyword>
<dbReference type="InterPro" id="IPR000644">
    <property type="entry name" value="CBS_dom"/>
</dbReference>
<evidence type="ECO:0000256" key="9">
    <source>
        <dbReference type="PROSITE-ProRule" id="PRU00703"/>
    </source>
</evidence>
<feature type="transmembrane region" description="Helical" evidence="11">
    <location>
        <begin position="86"/>
        <end position="108"/>
    </location>
</feature>
<feature type="domain" description="CNNM transmembrane" evidence="13">
    <location>
        <begin position="2"/>
        <end position="190"/>
    </location>
</feature>
<evidence type="ECO:0000256" key="4">
    <source>
        <dbReference type="ARBA" id="ARBA00022692"/>
    </source>
</evidence>
<keyword evidence="6 10" id="KW-1133">Transmembrane helix</keyword>
<keyword evidence="3" id="KW-1003">Cell membrane</keyword>
<dbReference type="CDD" id="cd04590">
    <property type="entry name" value="CBS_pair_CorC_HlyC_assoc"/>
    <property type="match status" value="1"/>
</dbReference>
<comment type="subcellular location">
    <subcellularLocation>
        <location evidence="1">Cell membrane</location>
        <topology evidence="1">Multi-pass membrane protein</topology>
    </subcellularLocation>
</comment>
<protein>
    <submittedName>
        <fullName evidence="14">HlyC/CorC family transporter</fullName>
    </submittedName>
</protein>
<evidence type="ECO:0000313" key="15">
    <source>
        <dbReference type="Proteomes" id="UP001595711"/>
    </source>
</evidence>
<reference evidence="15" key="1">
    <citation type="journal article" date="2019" name="Int. J. Syst. Evol. Microbiol.">
        <title>The Global Catalogue of Microorganisms (GCM) 10K type strain sequencing project: providing services to taxonomists for standard genome sequencing and annotation.</title>
        <authorList>
            <consortium name="The Broad Institute Genomics Platform"/>
            <consortium name="The Broad Institute Genome Sequencing Center for Infectious Disease"/>
            <person name="Wu L."/>
            <person name="Ma J."/>
        </authorList>
    </citation>
    <scope>NUCLEOTIDE SEQUENCE [LARGE SCALE GENOMIC DNA]</scope>
    <source>
        <strain evidence="15">KCTC 42182</strain>
    </source>
</reference>
<dbReference type="SUPFAM" id="SSF54631">
    <property type="entry name" value="CBS-domain pair"/>
    <property type="match status" value="1"/>
</dbReference>
<dbReference type="Pfam" id="PF01595">
    <property type="entry name" value="CNNM"/>
    <property type="match status" value="1"/>
</dbReference>
<keyword evidence="8 10" id="KW-0472">Membrane</keyword>
<name>A0ABV7VEX0_9PROT</name>